<evidence type="ECO:0000256" key="3">
    <source>
        <dbReference type="ARBA" id="ARBA00022597"/>
    </source>
</evidence>
<organism evidence="8 9">
    <name type="scientific">Tetzosporium hominis</name>
    <dbReference type="NCBI Taxonomy" id="2020506"/>
    <lineage>
        <taxon>Bacteria</taxon>
        <taxon>Bacillati</taxon>
        <taxon>Bacillota</taxon>
        <taxon>Bacilli</taxon>
        <taxon>Bacillales</taxon>
        <taxon>Caryophanaceae</taxon>
        <taxon>Tetzosporium</taxon>
    </lineage>
</organism>
<comment type="subcellular location">
    <subcellularLocation>
        <location evidence="1">Cytoplasm</location>
    </subcellularLocation>
</comment>
<dbReference type="InterPro" id="IPR001127">
    <property type="entry name" value="PTS_EIIA_1_perm"/>
</dbReference>
<dbReference type="RefSeq" id="WP_207761696.1">
    <property type="nucleotide sequence ID" value="NZ_NOKQ01000198.1"/>
</dbReference>
<dbReference type="Gene3D" id="2.70.70.10">
    <property type="entry name" value="Glucose Permease (Domain IIA)"/>
    <property type="match status" value="1"/>
</dbReference>
<dbReference type="AlphaFoldDB" id="A0A264W3W0"/>
<dbReference type="PROSITE" id="PS51093">
    <property type="entry name" value="PTS_EIIA_TYPE_1"/>
    <property type="match status" value="1"/>
</dbReference>
<keyword evidence="5" id="KW-0598">Phosphotransferase system</keyword>
<reference evidence="8 9" key="1">
    <citation type="submission" date="2017-07" db="EMBL/GenBank/DDBJ databases">
        <title>Tetzosporium hominis gen.nov. sp.nov.</title>
        <authorList>
            <person name="Tetz G."/>
            <person name="Tetz V."/>
        </authorList>
    </citation>
    <scope>NUCLEOTIDE SEQUENCE [LARGE SCALE GENOMIC DNA]</scope>
    <source>
        <strain evidence="8 9">VT-49</strain>
    </source>
</reference>
<evidence type="ECO:0000256" key="1">
    <source>
        <dbReference type="ARBA" id="ARBA00004496"/>
    </source>
</evidence>
<keyword evidence="9" id="KW-1185">Reference proteome</keyword>
<evidence type="ECO:0000259" key="7">
    <source>
        <dbReference type="PROSITE" id="PS51093"/>
    </source>
</evidence>
<dbReference type="PANTHER" id="PTHR45008:SF1">
    <property type="entry name" value="PTS SYSTEM GLUCOSE-SPECIFIC EIIA COMPONENT"/>
    <property type="match status" value="1"/>
</dbReference>
<evidence type="ECO:0000313" key="9">
    <source>
        <dbReference type="Proteomes" id="UP000217065"/>
    </source>
</evidence>
<accession>A0A264W3W0</accession>
<dbReference type="Proteomes" id="UP000217065">
    <property type="component" value="Unassembled WGS sequence"/>
</dbReference>
<keyword evidence="2" id="KW-0813">Transport</keyword>
<dbReference type="EMBL" id="NOKQ01000198">
    <property type="protein sequence ID" value="OZS78254.1"/>
    <property type="molecule type" value="Genomic_DNA"/>
</dbReference>
<sequence length="64" mass="6974">VGIDTVKLSGEGFEAHVTSGQAVKQGELLLTFDLDYIKQHAASAVTPVIFTNVSEEDMKHIQMK</sequence>
<evidence type="ECO:0000256" key="4">
    <source>
        <dbReference type="ARBA" id="ARBA00022679"/>
    </source>
</evidence>
<evidence type="ECO:0000313" key="8">
    <source>
        <dbReference type="EMBL" id="OZS78254.1"/>
    </source>
</evidence>
<dbReference type="Pfam" id="PF00358">
    <property type="entry name" value="PTS_EIIA_1"/>
    <property type="match status" value="1"/>
</dbReference>
<evidence type="ECO:0000256" key="5">
    <source>
        <dbReference type="ARBA" id="ARBA00022683"/>
    </source>
</evidence>
<name>A0A264W3W0_9BACL</name>
<evidence type="ECO:0000256" key="6">
    <source>
        <dbReference type="ARBA" id="ARBA00022777"/>
    </source>
</evidence>
<dbReference type="InterPro" id="IPR011055">
    <property type="entry name" value="Dup_hybrid_motif"/>
</dbReference>
<gene>
    <name evidence="8" type="ORF">CF394_07040</name>
</gene>
<comment type="caution">
    <text evidence="8">The sequence shown here is derived from an EMBL/GenBank/DDBJ whole genome shotgun (WGS) entry which is preliminary data.</text>
</comment>
<keyword evidence="3" id="KW-0762">Sugar transport</keyword>
<proteinExistence type="predicted"/>
<dbReference type="PANTHER" id="PTHR45008">
    <property type="entry name" value="PTS SYSTEM GLUCOSE-SPECIFIC EIIA COMPONENT"/>
    <property type="match status" value="1"/>
</dbReference>
<dbReference type="GO" id="GO:0009401">
    <property type="term" value="P:phosphoenolpyruvate-dependent sugar phosphotransferase system"/>
    <property type="evidence" value="ECO:0007669"/>
    <property type="project" value="UniProtKB-KW"/>
</dbReference>
<dbReference type="GO" id="GO:0005737">
    <property type="term" value="C:cytoplasm"/>
    <property type="evidence" value="ECO:0007669"/>
    <property type="project" value="UniProtKB-SubCell"/>
</dbReference>
<feature type="domain" description="PTS EIIA type-1" evidence="7">
    <location>
        <begin position="1"/>
        <end position="52"/>
    </location>
</feature>
<evidence type="ECO:0000256" key="2">
    <source>
        <dbReference type="ARBA" id="ARBA00022448"/>
    </source>
</evidence>
<keyword evidence="6" id="KW-0418">Kinase</keyword>
<feature type="non-terminal residue" evidence="8">
    <location>
        <position position="1"/>
    </location>
</feature>
<protein>
    <recommendedName>
        <fullName evidence="7">PTS EIIA type-1 domain-containing protein</fullName>
    </recommendedName>
</protein>
<dbReference type="InterPro" id="IPR050890">
    <property type="entry name" value="PTS_EIIA_component"/>
</dbReference>
<dbReference type="SUPFAM" id="SSF51261">
    <property type="entry name" value="Duplicated hybrid motif"/>
    <property type="match status" value="1"/>
</dbReference>
<keyword evidence="4" id="KW-0808">Transferase</keyword>
<dbReference type="GO" id="GO:0016301">
    <property type="term" value="F:kinase activity"/>
    <property type="evidence" value="ECO:0007669"/>
    <property type="project" value="UniProtKB-KW"/>
</dbReference>